<protein>
    <submittedName>
        <fullName evidence="8">TonB-dependent receptor</fullName>
    </submittedName>
</protein>
<dbReference type="OrthoDB" id="9768470at2"/>
<sequence>MKRILVFLAVLTATFSYAQSTDSVVGQLTDKEYNNEPLAFANILIKGTTKGTTSDFDGHYGLQGLEPGAYTLIFSFVGYETQEISIQVVAGKVTEVNVPMGASAAALSEIVITTTTKRESETALLLEQKKAVEIKTAIGAQELSKKAVSDAAAATLKVTGVNKKEGSSKIYVRGLGDRYNTTTLNGLPLPSNDPRNKNIDLSLFGSDIIGSVGIGKAFSSYMSSDVSGANIDIISKETSQKSLFKIGFSSGANTQTTFEDFKEIDGANWFGINSNTKHNVRNLSTYSFDNNYTPNDGKANPNLGLSINYGKKFTLSDESSLSIFLVGSFSNKYTFQEGASDAIVDISDSGVLNVGSIFDTKTYNYNASKMLMGNVVYKINPNHKLSFNHLFVHSNNQKVQDFIGTTNDVGRDNDDNRLVNVLLQTEIQNKLFVNQLLSTNKFGESIDVNAALSYNAIFNDEPDRRKNTFIINNDTNTTRISQNAVRDNSRFYGNLFENNIAGNLSFVKYLGDRQENNGKITLGYDGSISDRKFDGIYFDHNFTDPRNTFLDINNLDATFNQSNLNSGLFGIETSRGRNSNDAETYLPQLYDAEKTIHAGYIDAVYKFSDKFTANLGVRTEDVKMNVKWDTNISFPGFSNNSEIALDKQYILPSLNLKYEVNEKINLRASSSITYTYPQFKEIAPFTYEGINFQESGNPALLPSDNYNGELKFELFPNKSELISVGLFGKLIQNSINRLERNSAVERDFTFDNSGDATVFGAELEGRLSILSKESEDAEKSQNLTFGGNITLMKTKLEYNTANTLFNYTGDSSELEGASPFTLNADLSYRFSVNDKETISTLVFNYQSDKVYSIGTNFQENIVEKGVPLLDFVFSHKFNKNLSVKFNAKNLLNPSFERYRDIPEKLTMNSYKKGTSISVGISYNL</sequence>
<evidence type="ECO:0000256" key="4">
    <source>
        <dbReference type="RuleBase" id="RU003357"/>
    </source>
</evidence>
<dbReference type="Gene3D" id="2.170.130.10">
    <property type="entry name" value="TonB-dependent receptor, plug domain"/>
    <property type="match status" value="1"/>
</dbReference>
<feature type="domain" description="TonB-dependent receptor-like beta-barrel" evidence="6">
    <location>
        <begin position="471"/>
        <end position="890"/>
    </location>
</feature>
<dbReference type="SUPFAM" id="SSF56935">
    <property type="entry name" value="Porins"/>
    <property type="match status" value="1"/>
</dbReference>
<feature type="signal peptide" evidence="5">
    <location>
        <begin position="1"/>
        <end position="18"/>
    </location>
</feature>
<dbReference type="Proteomes" id="UP000235826">
    <property type="component" value="Chromosome"/>
</dbReference>
<dbReference type="Pfam" id="PF13715">
    <property type="entry name" value="CarbopepD_reg_2"/>
    <property type="match status" value="1"/>
</dbReference>
<reference evidence="8 9" key="1">
    <citation type="submission" date="2018-01" db="EMBL/GenBank/DDBJ databases">
        <title>Complete genome sequence of Flavivirga eckloniae ECD14 isolated from seaweed Ecklonia cava.</title>
        <authorList>
            <person name="Lee J.H."/>
            <person name="Baik K.S."/>
            <person name="Seong C.N."/>
        </authorList>
    </citation>
    <scope>NUCLEOTIDE SEQUENCE [LARGE SCALE GENOMIC DNA]</scope>
    <source>
        <strain evidence="8 9">ECD14</strain>
    </source>
</reference>
<accession>A0A2K9PPN9</accession>
<dbReference type="SUPFAM" id="SSF49464">
    <property type="entry name" value="Carboxypeptidase regulatory domain-like"/>
    <property type="match status" value="1"/>
</dbReference>
<name>A0A2K9PPN9_9FLAO</name>
<keyword evidence="8" id="KW-0675">Receptor</keyword>
<evidence type="ECO:0000256" key="1">
    <source>
        <dbReference type="ARBA" id="ARBA00004442"/>
    </source>
</evidence>
<organism evidence="8 9">
    <name type="scientific">Flavivirga eckloniae</name>
    <dbReference type="NCBI Taxonomy" id="1803846"/>
    <lineage>
        <taxon>Bacteria</taxon>
        <taxon>Pseudomonadati</taxon>
        <taxon>Bacteroidota</taxon>
        <taxon>Flavobacteriia</taxon>
        <taxon>Flavobacteriales</taxon>
        <taxon>Flavobacteriaceae</taxon>
        <taxon>Flavivirga</taxon>
    </lineage>
</organism>
<evidence type="ECO:0000313" key="9">
    <source>
        <dbReference type="Proteomes" id="UP000235826"/>
    </source>
</evidence>
<dbReference type="Pfam" id="PF00593">
    <property type="entry name" value="TonB_dep_Rec_b-barrel"/>
    <property type="match status" value="1"/>
</dbReference>
<keyword evidence="2 4" id="KW-0472">Membrane</keyword>
<keyword evidence="3" id="KW-0998">Cell outer membrane</keyword>
<evidence type="ECO:0000256" key="3">
    <source>
        <dbReference type="ARBA" id="ARBA00023237"/>
    </source>
</evidence>
<proteinExistence type="inferred from homology"/>
<dbReference type="InterPro" id="IPR008969">
    <property type="entry name" value="CarboxyPept-like_regulatory"/>
</dbReference>
<keyword evidence="9" id="KW-1185">Reference proteome</keyword>
<evidence type="ECO:0000259" key="6">
    <source>
        <dbReference type="Pfam" id="PF00593"/>
    </source>
</evidence>
<dbReference type="InterPro" id="IPR037066">
    <property type="entry name" value="Plug_dom_sf"/>
</dbReference>
<evidence type="ECO:0000256" key="2">
    <source>
        <dbReference type="ARBA" id="ARBA00023136"/>
    </source>
</evidence>
<dbReference type="KEGG" id="fek:C1H87_10065"/>
<dbReference type="Pfam" id="PF07715">
    <property type="entry name" value="Plug"/>
    <property type="match status" value="1"/>
</dbReference>
<feature type="chain" id="PRO_5014959996" evidence="5">
    <location>
        <begin position="19"/>
        <end position="924"/>
    </location>
</feature>
<dbReference type="RefSeq" id="WP_102755677.1">
    <property type="nucleotide sequence ID" value="NZ_CP025791.1"/>
</dbReference>
<evidence type="ECO:0000259" key="7">
    <source>
        <dbReference type="Pfam" id="PF07715"/>
    </source>
</evidence>
<dbReference type="PANTHER" id="PTHR40980:SF5">
    <property type="entry name" value="TONB-DEPENDENT RECEPTOR"/>
    <property type="match status" value="1"/>
</dbReference>
<comment type="similarity">
    <text evidence="4">Belongs to the TonB-dependent receptor family.</text>
</comment>
<keyword evidence="4" id="KW-0798">TonB box</keyword>
<comment type="subcellular location">
    <subcellularLocation>
        <location evidence="1 4">Cell outer membrane</location>
    </subcellularLocation>
</comment>
<dbReference type="Gene3D" id="2.40.170.20">
    <property type="entry name" value="TonB-dependent receptor, beta-barrel domain"/>
    <property type="match status" value="1"/>
</dbReference>
<dbReference type="InterPro" id="IPR012910">
    <property type="entry name" value="Plug_dom"/>
</dbReference>
<dbReference type="EMBL" id="CP025791">
    <property type="protein sequence ID" value="AUP79022.1"/>
    <property type="molecule type" value="Genomic_DNA"/>
</dbReference>
<evidence type="ECO:0000256" key="5">
    <source>
        <dbReference type="SAM" id="SignalP"/>
    </source>
</evidence>
<dbReference type="PANTHER" id="PTHR40980">
    <property type="entry name" value="PLUG DOMAIN-CONTAINING PROTEIN"/>
    <property type="match status" value="1"/>
</dbReference>
<dbReference type="InterPro" id="IPR000531">
    <property type="entry name" value="Beta-barrel_TonB"/>
</dbReference>
<gene>
    <name evidence="8" type="ORF">C1H87_10065</name>
</gene>
<feature type="domain" description="TonB-dependent receptor plug" evidence="7">
    <location>
        <begin position="133"/>
        <end position="222"/>
    </location>
</feature>
<evidence type="ECO:0000313" key="8">
    <source>
        <dbReference type="EMBL" id="AUP79022.1"/>
    </source>
</evidence>
<dbReference type="AlphaFoldDB" id="A0A2K9PPN9"/>
<keyword evidence="5" id="KW-0732">Signal</keyword>
<dbReference type="GO" id="GO:0009279">
    <property type="term" value="C:cell outer membrane"/>
    <property type="evidence" value="ECO:0007669"/>
    <property type="project" value="UniProtKB-SubCell"/>
</dbReference>
<dbReference type="InterPro" id="IPR036942">
    <property type="entry name" value="Beta-barrel_TonB_sf"/>
</dbReference>
<dbReference type="Gene3D" id="2.60.40.1120">
    <property type="entry name" value="Carboxypeptidase-like, regulatory domain"/>
    <property type="match status" value="1"/>
</dbReference>